<comment type="similarity">
    <text evidence="5">Belongs to the CheB family.</text>
</comment>
<dbReference type="EC" id="3.5.1.44" evidence="5"/>
<comment type="catalytic activity">
    <reaction evidence="4 5">
        <text>[protein]-L-glutamate 5-O-methyl ester + H2O = L-glutamyl-[protein] + methanol + H(+)</text>
        <dbReference type="Rhea" id="RHEA:23236"/>
        <dbReference type="Rhea" id="RHEA-COMP:10208"/>
        <dbReference type="Rhea" id="RHEA-COMP:10311"/>
        <dbReference type="ChEBI" id="CHEBI:15377"/>
        <dbReference type="ChEBI" id="CHEBI:15378"/>
        <dbReference type="ChEBI" id="CHEBI:17790"/>
        <dbReference type="ChEBI" id="CHEBI:29973"/>
        <dbReference type="ChEBI" id="CHEBI:82795"/>
        <dbReference type="EC" id="3.1.1.61"/>
    </reaction>
</comment>
<dbReference type="Proteomes" id="UP001139125">
    <property type="component" value="Unassembled WGS sequence"/>
</dbReference>
<evidence type="ECO:0000256" key="4">
    <source>
        <dbReference type="ARBA" id="ARBA00048267"/>
    </source>
</evidence>
<keyword evidence="5 7" id="KW-0597">Phosphoprotein</keyword>
<evidence type="ECO:0000256" key="1">
    <source>
        <dbReference type="ARBA" id="ARBA00022490"/>
    </source>
</evidence>
<comment type="subcellular location">
    <subcellularLocation>
        <location evidence="5">Cytoplasm</location>
    </subcellularLocation>
</comment>
<dbReference type="InterPro" id="IPR035909">
    <property type="entry name" value="CheB_C"/>
</dbReference>
<dbReference type="Pfam" id="PF00072">
    <property type="entry name" value="Response_reg"/>
    <property type="match status" value="1"/>
</dbReference>
<keyword evidence="1 5" id="KW-0963">Cytoplasm</keyword>
<organism evidence="10 11">
    <name type="scientific">Gracilimonas sediminicola</name>
    <dbReference type="NCBI Taxonomy" id="2952158"/>
    <lineage>
        <taxon>Bacteria</taxon>
        <taxon>Pseudomonadati</taxon>
        <taxon>Balneolota</taxon>
        <taxon>Balneolia</taxon>
        <taxon>Balneolales</taxon>
        <taxon>Balneolaceae</taxon>
        <taxon>Gracilimonas</taxon>
    </lineage>
</organism>
<keyword evidence="3 5" id="KW-0378">Hydrolase</keyword>
<dbReference type="EC" id="3.1.1.61" evidence="5"/>
<evidence type="ECO:0000256" key="3">
    <source>
        <dbReference type="ARBA" id="ARBA00022801"/>
    </source>
</evidence>
<dbReference type="NCBIfam" id="NF009206">
    <property type="entry name" value="PRK12555.1"/>
    <property type="match status" value="1"/>
</dbReference>
<dbReference type="InterPro" id="IPR001789">
    <property type="entry name" value="Sig_transdc_resp-reg_receiver"/>
</dbReference>
<proteinExistence type="inferred from homology"/>
<dbReference type="PROSITE" id="PS50110">
    <property type="entry name" value="RESPONSE_REGULATORY"/>
    <property type="match status" value="1"/>
</dbReference>
<evidence type="ECO:0000259" key="8">
    <source>
        <dbReference type="PROSITE" id="PS50110"/>
    </source>
</evidence>
<dbReference type="GO" id="GO:0008984">
    <property type="term" value="F:protein-glutamate methylesterase activity"/>
    <property type="evidence" value="ECO:0007669"/>
    <property type="project" value="UniProtKB-UniRule"/>
</dbReference>
<keyword evidence="11" id="KW-1185">Reference proteome</keyword>
<evidence type="ECO:0000313" key="10">
    <source>
        <dbReference type="EMBL" id="MCP9291915.1"/>
    </source>
</evidence>
<comment type="function">
    <text evidence="5">Involved in chemotaxis. Part of a chemotaxis signal transduction system that modulates chemotaxis in response to various stimuli. Catalyzes the demethylation of specific methylglutamate residues introduced into the chemoreceptors (methyl-accepting chemotaxis proteins or MCP) by CheR. Also mediates the irreversible deamidation of specific glutamine residues to glutamic acid.</text>
</comment>
<feature type="domain" description="CheB-type methylesterase" evidence="9">
    <location>
        <begin position="157"/>
        <end position="349"/>
    </location>
</feature>
<dbReference type="GO" id="GO:0000156">
    <property type="term" value="F:phosphorelay response regulator activity"/>
    <property type="evidence" value="ECO:0007669"/>
    <property type="project" value="InterPro"/>
</dbReference>
<comment type="PTM">
    <text evidence="5">Phosphorylated by CheA. Phosphorylation of the N-terminal regulatory domain activates the methylesterase activity.</text>
</comment>
<dbReference type="GO" id="GO:0050568">
    <property type="term" value="F:protein-glutamine glutaminase activity"/>
    <property type="evidence" value="ECO:0007669"/>
    <property type="project" value="UniProtKB-UniRule"/>
</dbReference>
<dbReference type="InterPro" id="IPR000673">
    <property type="entry name" value="Sig_transdc_resp-reg_Me-estase"/>
</dbReference>
<dbReference type="GO" id="GO:0006935">
    <property type="term" value="P:chemotaxis"/>
    <property type="evidence" value="ECO:0007669"/>
    <property type="project" value="UniProtKB-UniRule"/>
</dbReference>
<evidence type="ECO:0000256" key="2">
    <source>
        <dbReference type="ARBA" id="ARBA00022500"/>
    </source>
</evidence>
<dbReference type="AlphaFoldDB" id="A0A9X2L3X0"/>
<dbReference type="PROSITE" id="PS50122">
    <property type="entry name" value="CHEB"/>
    <property type="match status" value="1"/>
</dbReference>
<dbReference type="PIRSF" id="PIRSF000876">
    <property type="entry name" value="RR_chemtxs_CheB"/>
    <property type="match status" value="1"/>
</dbReference>
<reference evidence="10" key="1">
    <citation type="submission" date="2022-06" db="EMBL/GenBank/DDBJ databases">
        <title>Gracilimonas sp. CAU 1638 isolated from sea sediment.</title>
        <authorList>
            <person name="Kim W."/>
        </authorList>
    </citation>
    <scope>NUCLEOTIDE SEQUENCE</scope>
    <source>
        <strain evidence="10">CAU 1638</strain>
    </source>
</reference>
<dbReference type="Gene3D" id="3.40.50.180">
    <property type="entry name" value="Methylesterase CheB, C-terminal domain"/>
    <property type="match status" value="1"/>
</dbReference>
<dbReference type="PANTHER" id="PTHR42872">
    <property type="entry name" value="PROTEIN-GLUTAMATE METHYLESTERASE/PROTEIN-GLUTAMINE GLUTAMINASE"/>
    <property type="match status" value="1"/>
</dbReference>
<dbReference type="HAMAP" id="MF_00099">
    <property type="entry name" value="CheB_chemtxs"/>
    <property type="match status" value="1"/>
</dbReference>
<dbReference type="CDD" id="cd17541">
    <property type="entry name" value="REC_CheB-like"/>
    <property type="match status" value="1"/>
</dbReference>
<evidence type="ECO:0000256" key="5">
    <source>
        <dbReference type="HAMAP-Rule" id="MF_00099"/>
    </source>
</evidence>
<sequence>MIKVLVVDDSLFDRKLISFLLNKHEDIEVVGMAEDPYEARQQLAELKPDVITLDMLMPRMDGLTFLKKLMKHLPLPVVVVSSVTPANSKRALRALAAGAIEVISKPKADYDAKEMEHDLVTAVRTASVANVLSHTGDIHKAGEQSSRYGLDKSEIFRRSKCELIAIGSSTGGTRALEFLLPQLPEDIPGVVVVQHMPPVFTGQFASRLNNLCRVEVVEAKDGDMVLSGKVFIAPGDKHMIVEQSVEGFEIKIIETEKVNHHRPSVDVLFDSVANVAENKATGVILTGMGADGACGLLRMKEKGCYTIAQDEKTSVVYGMPKEAAKIGAATDILPLDRITGAILKHVKPKKLELIA</sequence>
<dbReference type="PANTHER" id="PTHR42872:SF6">
    <property type="entry name" value="PROTEIN-GLUTAMATE METHYLESTERASE_PROTEIN-GLUTAMINE GLUTAMINASE"/>
    <property type="match status" value="1"/>
</dbReference>
<dbReference type="SUPFAM" id="SSF52738">
    <property type="entry name" value="Methylesterase CheB, C-terminal domain"/>
    <property type="match status" value="1"/>
</dbReference>
<dbReference type="EMBL" id="JANDBC010000002">
    <property type="protein sequence ID" value="MCP9291915.1"/>
    <property type="molecule type" value="Genomic_DNA"/>
</dbReference>
<name>A0A9X2L3X0_9BACT</name>
<dbReference type="RefSeq" id="WP_255134789.1">
    <property type="nucleotide sequence ID" value="NZ_JANDBC010000002.1"/>
</dbReference>
<feature type="active site" evidence="5 6">
    <location>
        <position position="291"/>
    </location>
</feature>
<accession>A0A9X2L3X0</accession>
<evidence type="ECO:0000256" key="7">
    <source>
        <dbReference type="PROSITE-ProRule" id="PRU00169"/>
    </source>
</evidence>
<comment type="catalytic activity">
    <reaction evidence="5">
        <text>L-glutaminyl-[protein] + H2O = L-glutamyl-[protein] + NH4(+)</text>
        <dbReference type="Rhea" id="RHEA:16441"/>
        <dbReference type="Rhea" id="RHEA-COMP:10207"/>
        <dbReference type="Rhea" id="RHEA-COMP:10208"/>
        <dbReference type="ChEBI" id="CHEBI:15377"/>
        <dbReference type="ChEBI" id="CHEBI:28938"/>
        <dbReference type="ChEBI" id="CHEBI:29973"/>
        <dbReference type="ChEBI" id="CHEBI:30011"/>
        <dbReference type="EC" id="3.5.1.44"/>
    </reaction>
</comment>
<evidence type="ECO:0000259" key="9">
    <source>
        <dbReference type="PROSITE" id="PS50122"/>
    </source>
</evidence>
<dbReference type="NCBIfam" id="NF001965">
    <property type="entry name" value="PRK00742.1"/>
    <property type="match status" value="1"/>
</dbReference>
<protein>
    <recommendedName>
        <fullName evidence="5">Protein-glutamate methylesterase/protein-glutamine glutaminase</fullName>
        <ecNumber evidence="5">3.1.1.61</ecNumber>
        <ecNumber evidence="5">3.5.1.44</ecNumber>
    </recommendedName>
</protein>
<gene>
    <name evidence="5" type="primary">cheB</name>
    <name evidence="10" type="ORF">NM125_10045</name>
</gene>
<dbReference type="GO" id="GO:0005737">
    <property type="term" value="C:cytoplasm"/>
    <property type="evidence" value="ECO:0007669"/>
    <property type="project" value="UniProtKB-SubCell"/>
</dbReference>
<dbReference type="InterPro" id="IPR011006">
    <property type="entry name" value="CheY-like_superfamily"/>
</dbReference>
<dbReference type="Gene3D" id="3.40.50.2300">
    <property type="match status" value="1"/>
</dbReference>
<dbReference type="Pfam" id="PF01339">
    <property type="entry name" value="CheB_methylest"/>
    <property type="match status" value="1"/>
</dbReference>
<dbReference type="SUPFAM" id="SSF52172">
    <property type="entry name" value="CheY-like"/>
    <property type="match status" value="1"/>
</dbReference>
<keyword evidence="2 5" id="KW-0145">Chemotaxis</keyword>
<evidence type="ECO:0000313" key="11">
    <source>
        <dbReference type="Proteomes" id="UP001139125"/>
    </source>
</evidence>
<comment type="domain">
    <text evidence="5">Contains a C-terminal catalytic domain, and an N-terminal region which modulates catalytic activity.</text>
</comment>
<comment type="caution">
    <text evidence="10">The sequence shown here is derived from an EMBL/GenBank/DDBJ whole genome shotgun (WGS) entry which is preliminary data.</text>
</comment>
<feature type="active site" evidence="5 6">
    <location>
        <position position="169"/>
    </location>
</feature>
<feature type="modified residue" description="4-aspartylphosphate" evidence="5 7">
    <location>
        <position position="54"/>
    </location>
</feature>
<dbReference type="SMART" id="SM00448">
    <property type="entry name" value="REC"/>
    <property type="match status" value="1"/>
</dbReference>
<dbReference type="CDD" id="cd16432">
    <property type="entry name" value="CheB_Rec"/>
    <property type="match status" value="1"/>
</dbReference>
<evidence type="ECO:0000256" key="6">
    <source>
        <dbReference type="PROSITE-ProRule" id="PRU00050"/>
    </source>
</evidence>
<feature type="domain" description="Response regulatory" evidence="8">
    <location>
        <begin position="3"/>
        <end position="120"/>
    </location>
</feature>
<feature type="active site" evidence="5 6">
    <location>
        <position position="195"/>
    </location>
</feature>
<dbReference type="InterPro" id="IPR008248">
    <property type="entry name" value="CheB-like"/>
</dbReference>